<evidence type="ECO:0000313" key="2">
    <source>
        <dbReference type="EMBL" id="CAB1453964.1"/>
    </source>
</evidence>
<sequence>MRRRSREEEEEMRRRGGEDSWGRGSVSWRRRPPCHYGLLCRPAGNNDHVQRNKRSPEPPPQKKLHRFQGVRMCRISTSSRPPAPGASSCGFTMIQSVSGAPMLDKCTNESVPLEPLIITCDPEADSS</sequence>
<accession>A0A9N7VP27</accession>
<comment type="caution">
    <text evidence="2">The sequence shown here is derived from an EMBL/GenBank/DDBJ whole genome shotgun (WGS) entry which is preliminary data.</text>
</comment>
<gene>
    <name evidence="2" type="ORF">PLEPLA_LOCUS41724</name>
</gene>
<evidence type="ECO:0000256" key="1">
    <source>
        <dbReference type="SAM" id="MobiDB-lite"/>
    </source>
</evidence>
<name>A0A9N7VP27_PLEPL</name>
<organism evidence="2 3">
    <name type="scientific">Pleuronectes platessa</name>
    <name type="common">European plaice</name>
    <dbReference type="NCBI Taxonomy" id="8262"/>
    <lineage>
        <taxon>Eukaryota</taxon>
        <taxon>Metazoa</taxon>
        <taxon>Chordata</taxon>
        <taxon>Craniata</taxon>
        <taxon>Vertebrata</taxon>
        <taxon>Euteleostomi</taxon>
        <taxon>Actinopterygii</taxon>
        <taxon>Neopterygii</taxon>
        <taxon>Teleostei</taxon>
        <taxon>Neoteleostei</taxon>
        <taxon>Acanthomorphata</taxon>
        <taxon>Carangaria</taxon>
        <taxon>Pleuronectiformes</taxon>
        <taxon>Pleuronectoidei</taxon>
        <taxon>Pleuronectidae</taxon>
        <taxon>Pleuronectes</taxon>
    </lineage>
</organism>
<feature type="region of interest" description="Disordered" evidence="1">
    <location>
        <begin position="42"/>
        <end position="66"/>
    </location>
</feature>
<dbReference type="AlphaFoldDB" id="A0A9N7VP27"/>
<proteinExistence type="predicted"/>
<reference evidence="2" key="1">
    <citation type="submission" date="2020-03" db="EMBL/GenBank/DDBJ databases">
        <authorList>
            <person name="Weist P."/>
        </authorList>
    </citation>
    <scope>NUCLEOTIDE SEQUENCE</scope>
</reference>
<feature type="region of interest" description="Disordered" evidence="1">
    <location>
        <begin position="1"/>
        <end position="29"/>
    </location>
</feature>
<evidence type="ECO:0000313" key="3">
    <source>
        <dbReference type="Proteomes" id="UP001153269"/>
    </source>
</evidence>
<feature type="compositionally biased region" description="Basic and acidic residues" evidence="1">
    <location>
        <begin position="1"/>
        <end position="21"/>
    </location>
</feature>
<dbReference type="EMBL" id="CADEAL010004193">
    <property type="protein sequence ID" value="CAB1453964.1"/>
    <property type="molecule type" value="Genomic_DNA"/>
</dbReference>
<keyword evidence="3" id="KW-1185">Reference proteome</keyword>
<protein>
    <submittedName>
        <fullName evidence="2">Uncharacterized protein</fullName>
    </submittedName>
</protein>
<dbReference type="Proteomes" id="UP001153269">
    <property type="component" value="Unassembled WGS sequence"/>
</dbReference>